<keyword evidence="1" id="KW-0812">Transmembrane</keyword>
<comment type="caution">
    <text evidence="2">The sequence shown here is derived from an EMBL/GenBank/DDBJ whole genome shotgun (WGS) entry which is preliminary data.</text>
</comment>
<gene>
    <name evidence="2" type="ORF">KC19_VG333300</name>
</gene>
<keyword evidence="1" id="KW-1133">Transmembrane helix</keyword>
<reference evidence="2" key="1">
    <citation type="submission" date="2020-06" db="EMBL/GenBank/DDBJ databases">
        <title>WGS assembly of Ceratodon purpureus strain R40.</title>
        <authorList>
            <person name="Carey S.B."/>
            <person name="Jenkins J."/>
            <person name="Shu S."/>
            <person name="Lovell J.T."/>
            <person name="Sreedasyam A."/>
            <person name="Maumus F."/>
            <person name="Tiley G.P."/>
            <person name="Fernandez-Pozo N."/>
            <person name="Barry K."/>
            <person name="Chen C."/>
            <person name="Wang M."/>
            <person name="Lipzen A."/>
            <person name="Daum C."/>
            <person name="Saski C.A."/>
            <person name="Payton A.C."/>
            <person name="Mcbreen J.C."/>
            <person name="Conrad R.E."/>
            <person name="Kollar L.M."/>
            <person name="Olsson S."/>
            <person name="Huttunen S."/>
            <person name="Landis J.B."/>
            <person name="Wickett N.J."/>
            <person name="Johnson M.G."/>
            <person name="Rensing S.A."/>
            <person name="Grimwood J."/>
            <person name="Schmutz J."/>
            <person name="Mcdaniel S.F."/>
        </authorList>
    </citation>
    <scope>NUCLEOTIDE SEQUENCE</scope>
    <source>
        <strain evidence="2">R40</strain>
    </source>
</reference>
<protein>
    <submittedName>
        <fullName evidence="2">Uncharacterized protein</fullName>
    </submittedName>
</protein>
<dbReference type="Proteomes" id="UP000822688">
    <property type="component" value="Chromosome V"/>
</dbReference>
<accession>A0A8T0HVY9</accession>
<evidence type="ECO:0000313" key="2">
    <source>
        <dbReference type="EMBL" id="KAG0575282.1"/>
    </source>
</evidence>
<feature type="transmembrane region" description="Helical" evidence="1">
    <location>
        <begin position="12"/>
        <end position="37"/>
    </location>
</feature>
<proteinExistence type="predicted"/>
<keyword evidence="3" id="KW-1185">Reference proteome</keyword>
<name>A0A8T0HVY9_CERPU</name>
<dbReference type="AlphaFoldDB" id="A0A8T0HVY9"/>
<evidence type="ECO:0000256" key="1">
    <source>
        <dbReference type="SAM" id="Phobius"/>
    </source>
</evidence>
<sequence length="132" mass="15277">MLRFREDACFAIYGVCRTLLTLLLSLFRFLTWITGFYSRIPALPRHMYVKIFAVAHSGPGIKTLELRNFFPRFSKSCYSTSSPQLGLRWGGVVRVLTAASCYARLFQGNRKLLKLFKLSGRRYRGWSLNAKR</sequence>
<keyword evidence="1" id="KW-0472">Membrane</keyword>
<evidence type="ECO:0000313" key="3">
    <source>
        <dbReference type="Proteomes" id="UP000822688"/>
    </source>
</evidence>
<organism evidence="2 3">
    <name type="scientific">Ceratodon purpureus</name>
    <name type="common">Fire moss</name>
    <name type="synonym">Dicranum purpureum</name>
    <dbReference type="NCBI Taxonomy" id="3225"/>
    <lineage>
        <taxon>Eukaryota</taxon>
        <taxon>Viridiplantae</taxon>
        <taxon>Streptophyta</taxon>
        <taxon>Embryophyta</taxon>
        <taxon>Bryophyta</taxon>
        <taxon>Bryophytina</taxon>
        <taxon>Bryopsida</taxon>
        <taxon>Dicranidae</taxon>
        <taxon>Pseudoditrichales</taxon>
        <taxon>Ditrichaceae</taxon>
        <taxon>Ceratodon</taxon>
    </lineage>
</organism>
<dbReference type="EMBL" id="CM026426">
    <property type="protein sequence ID" value="KAG0575282.1"/>
    <property type="molecule type" value="Genomic_DNA"/>
</dbReference>